<dbReference type="OrthoDB" id="8195432at2759"/>
<evidence type="ECO:0000313" key="3">
    <source>
        <dbReference type="Proteomes" id="UP000055024"/>
    </source>
</evidence>
<proteinExistence type="predicted"/>
<feature type="region of interest" description="Disordered" evidence="1">
    <location>
        <begin position="48"/>
        <end position="75"/>
    </location>
</feature>
<accession>A0A0V1GSL0</accession>
<protein>
    <submittedName>
        <fullName evidence="2">Uncharacterized protein</fullName>
    </submittedName>
</protein>
<gene>
    <name evidence="2" type="ORF">T11_11873</name>
</gene>
<organism evidence="2 3">
    <name type="scientific">Trichinella zimbabwensis</name>
    <dbReference type="NCBI Taxonomy" id="268475"/>
    <lineage>
        <taxon>Eukaryota</taxon>
        <taxon>Metazoa</taxon>
        <taxon>Ecdysozoa</taxon>
        <taxon>Nematoda</taxon>
        <taxon>Enoplea</taxon>
        <taxon>Dorylaimia</taxon>
        <taxon>Trichinellida</taxon>
        <taxon>Trichinellidae</taxon>
        <taxon>Trichinella</taxon>
    </lineage>
</organism>
<name>A0A0V1GSL0_9BILA</name>
<keyword evidence="3" id="KW-1185">Reference proteome</keyword>
<comment type="caution">
    <text evidence="2">The sequence shown here is derived from an EMBL/GenBank/DDBJ whole genome shotgun (WGS) entry which is preliminary data.</text>
</comment>
<evidence type="ECO:0000313" key="2">
    <source>
        <dbReference type="EMBL" id="KRZ01318.1"/>
    </source>
</evidence>
<dbReference type="AlphaFoldDB" id="A0A0V1GSL0"/>
<reference evidence="2 3" key="1">
    <citation type="submission" date="2015-01" db="EMBL/GenBank/DDBJ databases">
        <title>Evolution of Trichinella species and genotypes.</title>
        <authorList>
            <person name="Korhonen P.K."/>
            <person name="Edoardo P."/>
            <person name="Giuseppe L.R."/>
            <person name="Gasser R.B."/>
        </authorList>
    </citation>
    <scope>NUCLEOTIDE SEQUENCE [LARGE SCALE GENOMIC DNA]</scope>
    <source>
        <strain evidence="2">ISS1029</strain>
    </source>
</reference>
<feature type="region of interest" description="Disordered" evidence="1">
    <location>
        <begin position="95"/>
        <end position="135"/>
    </location>
</feature>
<dbReference type="EMBL" id="JYDP01000302">
    <property type="protein sequence ID" value="KRZ01318.1"/>
    <property type="molecule type" value="Genomic_DNA"/>
</dbReference>
<dbReference type="Proteomes" id="UP000055024">
    <property type="component" value="Unassembled WGS sequence"/>
</dbReference>
<sequence length="135" mass="15104">MNNAILKRIGVVSERFLRLMKVLVVCEMLEHSSRVCRGHLGLRDLLPKTRTYRRPVGTTETDPPGGDLRQKKRNSISTKLSRVICLERRNTSPVAMPLQRGELQCQPSNGPSRPALAGTAPFPPRVQPAPTRQNQ</sequence>
<evidence type="ECO:0000256" key="1">
    <source>
        <dbReference type="SAM" id="MobiDB-lite"/>
    </source>
</evidence>